<sequence length="138" mass="14617">MAAQAGKDMLLKLDLNGSGSFESVAGLRSRRFALNAVAADITNADSAGRWRELLAQTGTRSASISGQGVFRDQNADAQIRTLFFSGALATWQVVLPGFGVLEGPFHLAGLEYAGEFNGEVTYELALESAGELTFSETP</sequence>
<accession>A0A1U7JEM8</accession>
<evidence type="ECO:0000313" key="1">
    <source>
        <dbReference type="EMBL" id="OKL43199.1"/>
    </source>
</evidence>
<dbReference type="Pfam" id="PF06199">
    <property type="entry name" value="Phage_tail_2"/>
    <property type="match status" value="1"/>
</dbReference>
<dbReference type="STRING" id="197461.A3843_15955"/>
<evidence type="ECO:0000313" key="2">
    <source>
        <dbReference type="Proteomes" id="UP000185783"/>
    </source>
</evidence>
<keyword evidence="2" id="KW-1185">Reference proteome</keyword>
<comment type="caution">
    <text evidence="1">The sequence shown here is derived from an EMBL/GenBank/DDBJ whole genome shotgun (WGS) entry which is preliminary data.</text>
</comment>
<protein>
    <submittedName>
        <fullName evidence="1">Phage tail protein</fullName>
    </submittedName>
</protein>
<dbReference type="PRINTS" id="PR01996">
    <property type="entry name" value="MTP1FAMILY"/>
</dbReference>
<name>A0A1U7JEM8_9HYPH</name>
<dbReference type="Proteomes" id="UP000185783">
    <property type="component" value="Unassembled WGS sequence"/>
</dbReference>
<proteinExistence type="predicted"/>
<gene>
    <name evidence="1" type="ORF">A3843_15955</name>
</gene>
<dbReference type="InterPro" id="IPR011855">
    <property type="entry name" value="Phgtail_TP901_1"/>
</dbReference>
<dbReference type="AlphaFoldDB" id="A0A1U7JEM8"/>
<reference evidence="1 2" key="1">
    <citation type="submission" date="2016-03" db="EMBL/GenBank/DDBJ databases">
        <title>Genome sequence of Nesiotobacter sp. nov., a moderately halophilic alphaproteobacterium isolated from the Yellow Sea, China.</title>
        <authorList>
            <person name="Zhang G."/>
            <person name="Zhang R."/>
        </authorList>
    </citation>
    <scope>NUCLEOTIDE SEQUENCE [LARGE SCALE GENOMIC DNA]</scope>
    <source>
        <strain evidence="1 2">WB1-6</strain>
    </source>
</reference>
<dbReference type="EMBL" id="LVVZ01000022">
    <property type="protein sequence ID" value="OKL43199.1"/>
    <property type="molecule type" value="Genomic_DNA"/>
</dbReference>
<dbReference type="NCBIfam" id="TIGR02126">
    <property type="entry name" value="phgtail_TP901_1"/>
    <property type="match status" value="1"/>
</dbReference>
<dbReference type="InterPro" id="IPR022344">
    <property type="entry name" value="GTA_major-tail"/>
</dbReference>
<organism evidence="1 2">
    <name type="scientific">Pseudovibrio exalbescens</name>
    <dbReference type="NCBI Taxonomy" id="197461"/>
    <lineage>
        <taxon>Bacteria</taxon>
        <taxon>Pseudomonadati</taxon>
        <taxon>Pseudomonadota</taxon>
        <taxon>Alphaproteobacteria</taxon>
        <taxon>Hyphomicrobiales</taxon>
        <taxon>Stappiaceae</taxon>
        <taxon>Pseudovibrio</taxon>
    </lineage>
</organism>
<dbReference type="RefSeq" id="WP_028482992.1">
    <property type="nucleotide sequence ID" value="NZ_LVVZ01000022.1"/>
</dbReference>